<sequence>MDAKKSPAMIKKMFDTGKVTLVDPDTKYRYSLTAKCPDDGEYADVARFDKAGSSLSRVVFKCTQCEEEFEVPREQMMVI</sequence>
<accession>A0A2P5P9Y5</accession>
<organism evidence="1 2">
    <name type="scientific">Dehalogenimonas etheniformans</name>
    <dbReference type="NCBI Taxonomy" id="1536648"/>
    <lineage>
        <taxon>Bacteria</taxon>
        <taxon>Bacillati</taxon>
        <taxon>Chloroflexota</taxon>
        <taxon>Dehalococcoidia</taxon>
        <taxon>Dehalococcoidales</taxon>
        <taxon>Dehalococcoidaceae</taxon>
        <taxon>Dehalogenimonas</taxon>
    </lineage>
</organism>
<gene>
    <name evidence="1" type="ORF">JP09_000095</name>
</gene>
<reference evidence="1 2" key="1">
    <citation type="journal article" date="2017" name="ISME J.">
        <title>Grape pomace compost harbors organohalide-respiring Dehalogenimonas species with novel reductive dehalogenase genes.</title>
        <authorList>
            <person name="Yang Y."/>
            <person name="Higgins S.A."/>
            <person name="Yan J."/>
            <person name="Simsir B."/>
            <person name="Chourey K."/>
            <person name="Iyer R."/>
            <person name="Hettich R.L."/>
            <person name="Baldwin B."/>
            <person name="Ogles D.M."/>
            <person name="Loffler F.E."/>
        </authorList>
    </citation>
    <scope>NUCLEOTIDE SEQUENCE [LARGE SCALE GENOMIC DNA]</scope>
    <source>
        <strain evidence="1 2">GP</strain>
    </source>
</reference>
<dbReference type="Proteomes" id="UP000235653">
    <property type="component" value="Unassembled WGS sequence"/>
</dbReference>
<name>A0A2P5P9Y5_9CHLR</name>
<dbReference type="OrthoDB" id="163787at2"/>
<proteinExistence type="predicted"/>
<dbReference type="RefSeq" id="WP_102331352.1">
    <property type="nucleotide sequence ID" value="NZ_CP058566.2"/>
</dbReference>
<keyword evidence="2" id="KW-1185">Reference proteome</keyword>
<protein>
    <submittedName>
        <fullName evidence="1">Uncharacterized protein</fullName>
    </submittedName>
</protein>
<evidence type="ECO:0000313" key="1">
    <source>
        <dbReference type="EMBL" id="PPD59119.1"/>
    </source>
</evidence>
<dbReference type="EMBL" id="JQAN02000001">
    <property type="protein sequence ID" value="PPD59119.1"/>
    <property type="molecule type" value="Genomic_DNA"/>
</dbReference>
<evidence type="ECO:0000313" key="2">
    <source>
        <dbReference type="Proteomes" id="UP000235653"/>
    </source>
</evidence>
<comment type="caution">
    <text evidence="1">The sequence shown here is derived from an EMBL/GenBank/DDBJ whole genome shotgun (WGS) entry which is preliminary data.</text>
</comment>
<dbReference type="AlphaFoldDB" id="A0A2P5P9Y5"/>